<organism evidence="2 3">
    <name type="scientific">Francisella halioticida</name>
    <dbReference type="NCBI Taxonomy" id="549298"/>
    <lineage>
        <taxon>Bacteria</taxon>
        <taxon>Pseudomonadati</taxon>
        <taxon>Pseudomonadota</taxon>
        <taxon>Gammaproteobacteria</taxon>
        <taxon>Thiotrichales</taxon>
        <taxon>Francisellaceae</taxon>
        <taxon>Francisella</taxon>
    </lineage>
</organism>
<reference evidence="2 3" key="1">
    <citation type="submission" date="2017-06" db="EMBL/GenBank/DDBJ databases">
        <title>Complete genome of Francisella halioticida.</title>
        <authorList>
            <person name="Sjodin A."/>
        </authorList>
    </citation>
    <scope>NUCLEOTIDE SEQUENCE [LARGE SCALE GENOMIC DNA]</scope>
    <source>
        <strain evidence="2 3">DSM 23729</strain>
    </source>
</reference>
<evidence type="ECO:0000313" key="2">
    <source>
        <dbReference type="EMBL" id="ASG67482.1"/>
    </source>
</evidence>
<sequence>MNLQMVKSQAGFGIVESMLAAMILLFVLSSGFLLLNSVLVNITLENKKDEIATILDERVNVYRLTGVFDDSKTKYGIEFKKTVVLEEERQEKPINQEKKPVDRFNSFSIADIKKIAEKTDKKAQKKASNNVKVIYKLINIAAFDGTMGVADRVKIIQREIKQSENPKEQ</sequence>
<keyword evidence="1" id="KW-0812">Transmembrane</keyword>
<protein>
    <submittedName>
        <fullName evidence="2">Pilus assembly protein</fullName>
    </submittedName>
</protein>
<feature type="transmembrane region" description="Helical" evidence="1">
    <location>
        <begin position="12"/>
        <end position="35"/>
    </location>
</feature>
<name>A0ABM6LY43_9GAMM</name>
<dbReference type="RefSeq" id="WP_088772022.1">
    <property type="nucleotide sequence ID" value="NZ_AP023082.1"/>
</dbReference>
<accession>A0ABM6LY43</accession>
<proteinExistence type="predicted"/>
<evidence type="ECO:0000256" key="1">
    <source>
        <dbReference type="SAM" id="Phobius"/>
    </source>
</evidence>
<evidence type="ECO:0000313" key="3">
    <source>
        <dbReference type="Proteomes" id="UP000249910"/>
    </source>
</evidence>
<gene>
    <name evidence="2" type="ORF">CDV26_02890</name>
</gene>
<keyword evidence="1" id="KW-1133">Transmembrane helix</keyword>
<keyword evidence="1" id="KW-0472">Membrane</keyword>
<keyword evidence="3" id="KW-1185">Reference proteome</keyword>
<dbReference type="Proteomes" id="UP000249910">
    <property type="component" value="Chromosome"/>
</dbReference>
<dbReference type="EMBL" id="CP022132">
    <property type="protein sequence ID" value="ASG67482.1"/>
    <property type="molecule type" value="Genomic_DNA"/>
</dbReference>